<dbReference type="InterPro" id="IPR011051">
    <property type="entry name" value="RmlC_Cupin_sf"/>
</dbReference>
<dbReference type="PANTHER" id="PTHR46390">
    <property type="entry name" value="MANNOSE-1-PHOSPHATE GUANYLYLTRANSFERASE"/>
    <property type="match status" value="1"/>
</dbReference>
<organism evidence="2 3">
    <name type="scientific">Candidatus Adlerbacteria bacterium RIFCSPLOWO2_01_FULL_54_21b</name>
    <dbReference type="NCBI Taxonomy" id="1797245"/>
    <lineage>
        <taxon>Bacteria</taxon>
        <taxon>Candidatus Adleribacteriota</taxon>
    </lineage>
</organism>
<evidence type="ECO:0000313" key="2">
    <source>
        <dbReference type="EMBL" id="OGC86258.1"/>
    </source>
</evidence>
<dbReference type="EMBL" id="MEWZ01000027">
    <property type="protein sequence ID" value="OGC86258.1"/>
    <property type="molecule type" value="Genomic_DNA"/>
</dbReference>
<dbReference type="SUPFAM" id="SSF51182">
    <property type="entry name" value="RmlC-like cupins"/>
    <property type="match status" value="1"/>
</dbReference>
<reference evidence="2 3" key="1">
    <citation type="journal article" date="2016" name="Nat. Commun.">
        <title>Thousands of microbial genomes shed light on interconnected biogeochemical processes in an aquifer system.</title>
        <authorList>
            <person name="Anantharaman K."/>
            <person name="Brown C.T."/>
            <person name="Hug L.A."/>
            <person name="Sharon I."/>
            <person name="Castelle C.J."/>
            <person name="Probst A.J."/>
            <person name="Thomas B.C."/>
            <person name="Singh A."/>
            <person name="Wilkins M.J."/>
            <person name="Karaoz U."/>
            <person name="Brodie E.L."/>
            <person name="Williams K.H."/>
            <person name="Hubbard S.S."/>
            <person name="Banfield J.F."/>
        </authorList>
    </citation>
    <scope>NUCLEOTIDE SEQUENCE [LARGE SCALE GENOMIC DNA]</scope>
</reference>
<dbReference type="CDD" id="cd02213">
    <property type="entry name" value="cupin_PMI_typeII_C"/>
    <property type="match status" value="1"/>
</dbReference>
<protein>
    <recommendedName>
        <fullName evidence="1">Mannose-6-phosphate isomerase type II C-terminal domain-containing protein</fullName>
    </recommendedName>
</protein>
<dbReference type="InterPro" id="IPR001538">
    <property type="entry name" value="Man6P_isomerase-2_C"/>
</dbReference>
<evidence type="ECO:0000259" key="1">
    <source>
        <dbReference type="Pfam" id="PF01050"/>
    </source>
</evidence>
<proteinExistence type="predicted"/>
<comment type="caution">
    <text evidence="2">The sequence shown here is derived from an EMBL/GenBank/DDBJ whole genome shotgun (WGS) entry which is preliminary data.</text>
</comment>
<accession>A0A1F4XXF0</accession>
<name>A0A1F4XXF0_9BACT</name>
<dbReference type="Pfam" id="PF01050">
    <property type="entry name" value="MannoseP_isomer"/>
    <property type="match status" value="1"/>
</dbReference>
<dbReference type="PANTHER" id="PTHR46390:SF1">
    <property type="entry name" value="MANNOSE-1-PHOSPHATE GUANYLYLTRANSFERASE"/>
    <property type="match status" value="1"/>
</dbReference>
<dbReference type="STRING" id="1797245.A2949_03020"/>
<gene>
    <name evidence="2" type="ORF">A2949_03020</name>
</gene>
<evidence type="ECO:0000313" key="3">
    <source>
        <dbReference type="Proteomes" id="UP000178585"/>
    </source>
</evidence>
<dbReference type="GO" id="GO:0004475">
    <property type="term" value="F:mannose-1-phosphate guanylyltransferase (GTP) activity"/>
    <property type="evidence" value="ECO:0007669"/>
    <property type="project" value="TreeGrafter"/>
</dbReference>
<dbReference type="GO" id="GO:0005976">
    <property type="term" value="P:polysaccharide metabolic process"/>
    <property type="evidence" value="ECO:0007669"/>
    <property type="project" value="InterPro"/>
</dbReference>
<dbReference type="InterPro" id="IPR051161">
    <property type="entry name" value="Mannose-6P_isomerase_type2"/>
</dbReference>
<dbReference type="Proteomes" id="UP000178585">
    <property type="component" value="Unassembled WGS sequence"/>
</dbReference>
<dbReference type="GO" id="GO:0009298">
    <property type="term" value="P:GDP-mannose biosynthetic process"/>
    <property type="evidence" value="ECO:0007669"/>
    <property type="project" value="TreeGrafter"/>
</dbReference>
<dbReference type="AlphaFoldDB" id="A0A1F4XXF0"/>
<dbReference type="InterPro" id="IPR014710">
    <property type="entry name" value="RmlC-like_jellyroll"/>
</dbReference>
<sequence>MEGLSNYEKEVRPWGNFERFTLNEKTTVKIVTVNPGEAISLQTHEHRDELWRILSGSGSVVIDNIEQEANPGDQFFGKRGNRHRVEGGPQGLVFLEIAFGEFEESDITRLEDRYGRA</sequence>
<feature type="domain" description="Mannose-6-phosphate isomerase type II C-terminal" evidence="1">
    <location>
        <begin position="7"/>
        <end position="112"/>
    </location>
</feature>
<dbReference type="Gene3D" id="2.60.120.10">
    <property type="entry name" value="Jelly Rolls"/>
    <property type="match status" value="1"/>
</dbReference>